<name>A0A512L8T7_9PROT</name>
<comment type="similarity">
    <text evidence="1 5">Belongs to the HypA/HybF family.</text>
</comment>
<evidence type="ECO:0000256" key="4">
    <source>
        <dbReference type="ARBA" id="ARBA00022833"/>
    </source>
</evidence>
<evidence type="ECO:0000256" key="2">
    <source>
        <dbReference type="ARBA" id="ARBA00022596"/>
    </source>
</evidence>
<dbReference type="NCBIfam" id="TIGR00100">
    <property type="entry name" value="hypA"/>
    <property type="match status" value="1"/>
</dbReference>
<dbReference type="PANTHER" id="PTHR34535">
    <property type="entry name" value="HYDROGENASE MATURATION FACTOR HYPA"/>
    <property type="match status" value="1"/>
</dbReference>
<dbReference type="GO" id="GO:0008270">
    <property type="term" value="F:zinc ion binding"/>
    <property type="evidence" value="ECO:0007669"/>
    <property type="project" value="UniProtKB-UniRule"/>
</dbReference>
<dbReference type="InterPro" id="IPR000688">
    <property type="entry name" value="HypA/HybF"/>
</dbReference>
<keyword evidence="3 5" id="KW-0479">Metal-binding</keyword>
<evidence type="ECO:0000256" key="5">
    <source>
        <dbReference type="HAMAP-Rule" id="MF_00213"/>
    </source>
</evidence>
<comment type="function">
    <text evidence="5">Involved in the maturation of [NiFe] hydrogenases. Required for nickel insertion into the metal center of the hydrogenase.</text>
</comment>
<feature type="binding site" evidence="5">
    <location>
        <position position="86"/>
    </location>
    <ligand>
        <name>Zn(2+)</name>
        <dbReference type="ChEBI" id="CHEBI:29105"/>
    </ligand>
</feature>
<dbReference type="PIRSF" id="PIRSF004761">
    <property type="entry name" value="Hydrgn_mat_HypA"/>
    <property type="match status" value="1"/>
</dbReference>
<dbReference type="PROSITE" id="PS01249">
    <property type="entry name" value="HYPA"/>
    <property type="match status" value="1"/>
</dbReference>
<reference evidence="6 7" key="1">
    <citation type="submission" date="2019-07" db="EMBL/GenBank/DDBJ databases">
        <title>Whole genome shotgun sequence of Thiobacillus plumbophilus NBRC 107929.</title>
        <authorList>
            <person name="Hosoyama A."/>
            <person name="Uohara A."/>
            <person name="Ohji S."/>
            <person name="Ichikawa N."/>
        </authorList>
    </citation>
    <scope>NUCLEOTIDE SEQUENCE [LARGE SCALE GENOMIC DNA]</scope>
    <source>
        <strain evidence="6 7">NBRC 107929</strain>
    </source>
</reference>
<dbReference type="InterPro" id="IPR020538">
    <property type="entry name" value="Hydgase_Ni_incorp_HypA/HybF_CS"/>
</dbReference>
<accession>A0A512L8T7</accession>
<dbReference type="EMBL" id="BKAD01000020">
    <property type="protein sequence ID" value="GEP30882.1"/>
    <property type="molecule type" value="Genomic_DNA"/>
</dbReference>
<evidence type="ECO:0000313" key="6">
    <source>
        <dbReference type="EMBL" id="GEP30882.1"/>
    </source>
</evidence>
<organism evidence="6 7">
    <name type="scientific">Sulfuriferula plumbiphila</name>
    <dbReference type="NCBI Taxonomy" id="171865"/>
    <lineage>
        <taxon>Bacteria</taxon>
        <taxon>Pseudomonadati</taxon>
        <taxon>Pseudomonadota</taxon>
        <taxon>Betaproteobacteria</taxon>
        <taxon>Nitrosomonadales</taxon>
        <taxon>Sulfuricellaceae</taxon>
        <taxon>Sulfuriferula</taxon>
    </lineage>
</organism>
<evidence type="ECO:0000313" key="7">
    <source>
        <dbReference type="Proteomes" id="UP000321337"/>
    </source>
</evidence>
<keyword evidence="7" id="KW-1185">Reference proteome</keyword>
<feature type="binding site" evidence="5">
    <location>
        <position position="73"/>
    </location>
    <ligand>
        <name>Zn(2+)</name>
        <dbReference type="ChEBI" id="CHEBI:29105"/>
    </ligand>
</feature>
<feature type="binding site" evidence="5">
    <location>
        <position position="2"/>
    </location>
    <ligand>
        <name>Ni(2+)</name>
        <dbReference type="ChEBI" id="CHEBI:49786"/>
    </ligand>
</feature>
<dbReference type="HAMAP" id="MF_00213">
    <property type="entry name" value="HypA_HybF"/>
    <property type="match status" value="1"/>
</dbReference>
<dbReference type="GO" id="GO:0051604">
    <property type="term" value="P:protein maturation"/>
    <property type="evidence" value="ECO:0007669"/>
    <property type="project" value="InterPro"/>
</dbReference>
<sequence length="117" mass="12487">MHELSITRNIVAIVSEHAAGQRVTRVRLQIGQLSAIMPEAIRFCFDLCAAGTLAEGAKLEIDETPGRARCDACGEEVALTALVGRCPACGTGILRITAGEEMLIREIEMNTEEASCA</sequence>
<evidence type="ECO:0000256" key="1">
    <source>
        <dbReference type="ARBA" id="ARBA00010748"/>
    </source>
</evidence>
<dbReference type="Gene3D" id="3.30.2320.80">
    <property type="match status" value="1"/>
</dbReference>
<dbReference type="PANTHER" id="PTHR34535:SF3">
    <property type="entry name" value="HYDROGENASE MATURATION FACTOR HYPA"/>
    <property type="match status" value="1"/>
</dbReference>
<dbReference type="RefSeq" id="WP_147073355.1">
    <property type="nucleotide sequence ID" value="NZ_AP021884.1"/>
</dbReference>
<comment type="caution">
    <text evidence="6">The sequence shown here is derived from an EMBL/GenBank/DDBJ whole genome shotgun (WGS) entry which is preliminary data.</text>
</comment>
<evidence type="ECO:0000256" key="3">
    <source>
        <dbReference type="ARBA" id="ARBA00022723"/>
    </source>
</evidence>
<protein>
    <recommendedName>
        <fullName evidence="5">Hydrogenase maturation factor HypA</fullName>
    </recommendedName>
</protein>
<keyword evidence="4 5" id="KW-0862">Zinc</keyword>
<dbReference type="Pfam" id="PF01155">
    <property type="entry name" value="HypA"/>
    <property type="match status" value="1"/>
</dbReference>
<gene>
    <name evidence="6" type="primary">hypA_1</name>
    <name evidence="5" type="synonym">hypA</name>
    <name evidence="6" type="ORF">TPL01_20200</name>
</gene>
<dbReference type="OrthoDB" id="288014at2"/>
<dbReference type="AlphaFoldDB" id="A0A512L8T7"/>
<dbReference type="Proteomes" id="UP000321337">
    <property type="component" value="Unassembled WGS sequence"/>
</dbReference>
<keyword evidence="2 5" id="KW-0533">Nickel</keyword>
<feature type="binding site" evidence="5">
    <location>
        <position position="89"/>
    </location>
    <ligand>
        <name>Zn(2+)</name>
        <dbReference type="ChEBI" id="CHEBI:29105"/>
    </ligand>
</feature>
<proteinExistence type="inferred from homology"/>
<dbReference type="GO" id="GO:0016151">
    <property type="term" value="F:nickel cation binding"/>
    <property type="evidence" value="ECO:0007669"/>
    <property type="project" value="UniProtKB-UniRule"/>
</dbReference>
<feature type="binding site" evidence="5">
    <location>
        <position position="70"/>
    </location>
    <ligand>
        <name>Zn(2+)</name>
        <dbReference type="ChEBI" id="CHEBI:29105"/>
    </ligand>
</feature>